<feature type="compositionally biased region" description="Polar residues" evidence="5">
    <location>
        <begin position="2032"/>
        <end position="2041"/>
    </location>
</feature>
<dbReference type="STRING" id="6573.A0A210QQB2"/>
<feature type="compositionally biased region" description="Low complexity" evidence="5">
    <location>
        <begin position="706"/>
        <end position="716"/>
    </location>
</feature>
<feature type="domain" description="Nucleoporin Nup159/Nup146 N-terminal" evidence="6">
    <location>
        <begin position="86"/>
        <end position="393"/>
    </location>
</feature>
<dbReference type="GO" id="GO:0005643">
    <property type="term" value="C:nuclear pore"/>
    <property type="evidence" value="ECO:0007669"/>
    <property type="project" value="TreeGrafter"/>
</dbReference>
<feature type="region of interest" description="Disordered" evidence="5">
    <location>
        <begin position="643"/>
        <end position="716"/>
    </location>
</feature>
<evidence type="ECO:0000313" key="8">
    <source>
        <dbReference type="Proteomes" id="UP000242188"/>
    </source>
</evidence>
<feature type="region of interest" description="Disordered" evidence="5">
    <location>
        <begin position="1194"/>
        <end position="1240"/>
    </location>
</feature>
<evidence type="ECO:0000256" key="3">
    <source>
        <dbReference type="ARBA" id="ARBA00023242"/>
    </source>
</evidence>
<feature type="coiled-coil region" evidence="4">
    <location>
        <begin position="953"/>
        <end position="980"/>
    </location>
</feature>
<feature type="compositionally biased region" description="Acidic residues" evidence="5">
    <location>
        <begin position="1203"/>
        <end position="1235"/>
    </location>
</feature>
<feature type="compositionally biased region" description="Polar residues" evidence="5">
    <location>
        <begin position="1017"/>
        <end position="1028"/>
    </location>
</feature>
<feature type="compositionally biased region" description="Gly residues" evidence="5">
    <location>
        <begin position="1878"/>
        <end position="1888"/>
    </location>
</feature>
<protein>
    <submittedName>
        <fullName evidence="7">Nuclear pore complex protein Nup214</fullName>
    </submittedName>
</protein>
<evidence type="ECO:0000256" key="5">
    <source>
        <dbReference type="SAM" id="MobiDB-lite"/>
    </source>
</evidence>
<dbReference type="GO" id="GO:0008139">
    <property type="term" value="F:nuclear localization sequence binding"/>
    <property type="evidence" value="ECO:0007669"/>
    <property type="project" value="TreeGrafter"/>
</dbReference>
<dbReference type="SUPFAM" id="SSF117289">
    <property type="entry name" value="Nucleoporin domain"/>
    <property type="match status" value="1"/>
</dbReference>
<feature type="region of interest" description="Disordered" evidence="5">
    <location>
        <begin position="498"/>
        <end position="527"/>
    </location>
</feature>
<evidence type="ECO:0000256" key="1">
    <source>
        <dbReference type="ARBA" id="ARBA00004123"/>
    </source>
</evidence>
<dbReference type="OrthoDB" id="248320at2759"/>
<feature type="region of interest" description="Disordered" evidence="5">
    <location>
        <begin position="2032"/>
        <end position="2095"/>
    </location>
</feature>
<feature type="compositionally biased region" description="Low complexity" evidence="5">
    <location>
        <begin position="613"/>
        <end position="626"/>
    </location>
</feature>
<dbReference type="EMBL" id="NEDP02002418">
    <property type="protein sequence ID" value="OWF50923.1"/>
    <property type="molecule type" value="Genomic_DNA"/>
</dbReference>
<dbReference type="GO" id="GO:0017056">
    <property type="term" value="F:structural constituent of nuclear pore"/>
    <property type="evidence" value="ECO:0007669"/>
    <property type="project" value="TreeGrafter"/>
</dbReference>
<sequence length="2095" mass="215545">MSEEDGVPPERDVKDFKFQQLCRFRISDSPSDLPKHKSRLLASSSRYGLVFVGYDTGFKVIKPAELSKIDQANARDRMTVIIDNFPLVADITIQGFVSFISLNADELSLAVVVTRDDLVQAYLYDVRAFADKTTPVQCFMTVRLTNGGATRFEDLAWNPVQPSTLVTVQTDGGISLYDISDKLTIVATIKASSANCVCWSPRGKQLVVGTTDGKLVQYDQELKKKREWVCPDILTRGNYKVVGVIWLSTFEFLTAYIPDSAEPSDQPDIVLIRGSKDGPIRYQNFEDPCFGNGEERERRLLFQVLSKWDMLLACSSNACEISVIGKHQSEKGDWERWNLDDSARAELPLTDNHFDTFPMGVAIDYSSQHPILLGEGSHPPSPILLLLSTDGVLVPYYMMNTYSGAAILTEPPKPLTTAGMRQPRGELETDAARAPISSNTGSGATTGLASTGTGLSTGVATGLTTGPSFQFVNPNATATTKAAVSSFGIPKTTAPSLFGSGPPASFGPGTSFGGLTTTKATPASTNTTSTVASAAPFSFSQGTPTSTSKAATFSFSESLSKNDASSGFNFGGSSTPSGGSSAFSFKTSSSSGATSVFGVPSTTSDNKSNGIFGAAPSTAGTTPTAPAPTSTFGFSVNSTKPTVSFTTSSVSSPSASKTSGSSFANVAPGTQGPVIPPGVQLSGGTRPERPEQTRPPAAQAFPGIGQTQHAQPQQQHAFKGFVTSAQSSTPTVTPQSALGFKGFINPQMSQPTTPTPMPNLTGQAAGVGQPASSQFKAPVQAVETPRSGDSEDTFTKGIMEELAHFEEEMSEFRAQTCNGGVLVGSRSEMHQLRGKVEELTNFSSEIITTTKDQTKEVDEQKSLCLDLFAMVEECRLRESRNTDNKYMHLLKARALDPASLDHLRQLQQQYQVLDQGLRDVDAILDQQWKEHQNRDRNRNKIKAPTTDVMYRVLKSNSSLIRNQKSNLNNLEKKLKELKLYNKTSAWQHSNSSNNESRDLELSTLADSLLDVDDTPKPSLSSTQISNKAPSPEKQARLRDHLARRAVPRIKSTRPENLSMSRIAAVDRRRYDPEETVVAHAPEQNFQKHIAERGSKHYGTSFRQPTGNKMSSGGMNTAGNVGGQMFMPSGQMSALSTIQGKLPMTITGQSGTRDVSRHNMPPLSGNNNLPSKYTFSAPSAVPGGLKNLGHIVVEDITPPSSTGYEEEDEEDDEEDEEDDTYDDDDDDDYEEEEDENGIGFGSQYTMTEQANENILVKGHSTSLPKAVGFNIAQTSGNVNKNLFGSAVTNKSVSGTVATTVSPMVATFGGKPGEFSFSSGTQSQTSFTFGGNAGGSAFAFGGTSKPETGVKTPGVASASTTKSDQSAFSVSATKRPAVAKDTGFNFGGQMAKNTDRPSEEVSTISPLLLEALSEEEVPRVPTSGTAAAGFSFTNPVPQSKPDVSAAGTLKQELGSSQEPKKVFGQSTSIGGSLFRVQTSVALKAGGSSAASTANTAAILSTPASTVSSSFPGFSVSSSTPVFGQTSSAVPSVTTTATGNGLFVKPAVTAPTTLIPGGSIVSGNSASAGVSQISSSTSTPTTSATTGLFGKTEAGVEVTSPEPDTQSPGDVSGQSETSVSAFGQPTQATTGLFGKPTTTSTGGLFGTATSTSTGGLFGTATTSTASTGGLFGTATSTTSTGGLFGTAATSSTNAGSLFGTAPSTTSTDTIFGTTASTTKPGGMFETPSSTTSTGSIFGVTTANSATPAFGASSSATSTTTSLFGGTSASTSASSIFGSAPAVSQSAPIFGSTSASKPLFGSTPTSTTSAPSMFGGTPISTASTGFGGFTSPSFGTSATFPQSNQSSTLFGQAATTQAGFGQSPSQSPFSQTQSSSQNQASGDGGLFSGLGGQPSAEKANTNVFGSPSSFGSSDQPGTASLFGNQTSTGFGTTGSGPNSPSGGAFSGGFAMGGTGVGSSGFGVNQSQGQGFGAAPSFGGSATFGSTLGGFGSPPGFGSGAAFGSAASFSSPVTSASTSPGGTGFAGFASSNSPTFGSLAGSSDTPTFGSMEGGGGGGVGVGGGGFSTTPGFGGGTSAGFGSTSSQGFGNAGTGNNSFGG</sequence>
<proteinExistence type="predicted"/>
<feature type="region of interest" description="Disordered" evidence="5">
    <location>
        <begin position="1009"/>
        <end position="1040"/>
    </location>
</feature>
<reference evidence="7 8" key="1">
    <citation type="journal article" date="2017" name="Nat. Ecol. Evol.">
        <title>Scallop genome provides insights into evolution of bilaterian karyotype and development.</title>
        <authorList>
            <person name="Wang S."/>
            <person name="Zhang J."/>
            <person name="Jiao W."/>
            <person name="Li J."/>
            <person name="Xun X."/>
            <person name="Sun Y."/>
            <person name="Guo X."/>
            <person name="Huan P."/>
            <person name="Dong B."/>
            <person name="Zhang L."/>
            <person name="Hu X."/>
            <person name="Sun X."/>
            <person name="Wang J."/>
            <person name="Zhao C."/>
            <person name="Wang Y."/>
            <person name="Wang D."/>
            <person name="Huang X."/>
            <person name="Wang R."/>
            <person name="Lv J."/>
            <person name="Li Y."/>
            <person name="Zhang Z."/>
            <person name="Liu B."/>
            <person name="Lu W."/>
            <person name="Hui Y."/>
            <person name="Liang J."/>
            <person name="Zhou Z."/>
            <person name="Hou R."/>
            <person name="Li X."/>
            <person name="Liu Y."/>
            <person name="Li H."/>
            <person name="Ning X."/>
            <person name="Lin Y."/>
            <person name="Zhao L."/>
            <person name="Xing Q."/>
            <person name="Dou J."/>
            <person name="Li Y."/>
            <person name="Mao J."/>
            <person name="Guo H."/>
            <person name="Dou H."/>
            <person name="Li T."/>
            <person name="Mu C."/>
            <person name="Jiang W."/>
            <person name="Fu Q."/>
            <person name="Fu X."/>
            <person name="Miao Y."/>
            <person name="Liu J."/>
            <person name="Yu Q."/>
            <person name="Li R."/>
            <person name="Liao H."/>
            <person name="Li X."/>
            <person name="Kong Y."/>
            <person name="Jiang Z."/>
            <person name="Chourrout D."/>
            <person name="Li R."/>
            <person name="Bao Z."/>
        </authorList>
    </citation>
    <scope>NUCLEOTIDE SEQUENCE [LARGE SCALE GENOMIC DNA]</scope>
    <source>
        <strain evidence="7 8">PY_sf001</strain>
    </source>
</reference>
<dbReference type="InterPro" id="IPR039462">
    <property type="entry name" value="Nup159/Nup146_N"/>
</dbReference>
<accession>A0A210QQB2</accession>
<feature type="compositionally biased region" description="Low complexity" evidence="5">
    <location>
        <begin position="2074"/>
        <end position="2083"/>
    </location>
</feature>
<organism evidence="7 8">
    <name type="scientific">Mizuhopecten yessoensis</name>
    <name type="common">Japanese scallop</name>
    <name type="synonym">Patinopecten yessoensis</name>
    <dbReference type="NCBI Taxonomy" id="6573"/>
    <lineage>
        <taxon>Eukaryota</taxon>
        <taxon>Metazoa</taxon>
        <taxon>Spiralia</taxon>
        <taxon>Lophotrochozoa</taxon>
        <taxon>Mollusca</taxon>
        <taxon>Bivalvia</taxon>
        <taxon>Autobranchia</taxon>
        <taxon>Pteriomorphia</taxon>
        <taxon>Pectinida</taxon>
        <taxon>Pectinoidea</taxon>
        <taxon>Pectinidae</taxon>
        <taxon>Mizuhopecten</taxon>
    </lineage>
</organism>
<feature type="compositionally biased region" description="Low complexity" evidence="5">
    <location>
        <begin position="590"/>
        <end position="599"/>
    </location>
</feature>
<gene>
    <name evidence="7" type="ORF">KP79_PYT04569</name>
</gene>
<dbReference type="GO" id="GO:0006405">
    <property type="term" value="P:RNA export from nucleus"/>
    <property type="evidence" value="ECO:0007669"/>
    <property type="project" value="TreeGrafter"/>
</dbReference>
<feature type="region of interest" description="Disordered" evidence="5">
    <location>
        <begin position="1147"/>
        <end position="1169"/>
    </location>
</feature>
<keyword evidence="3" id="KW-0539">Nucleus</keyword>
<keyword evidence="8" id="KW-1185">Reference proteome</keyword>
<dbReference type="Pfam" id="PF13634">
    <property type="entry name" value="Nucleoporin_FG"/>
    <property type="match status" value="4"/>
</dbReference>
<dbReference type="InterPro" id="IPR025574">
    <property type="entry name" value="Nucleoporin_FG_rpt"/>
</dbReference>
<feature type="compositionally biased region" description="Low complexity" evidence="5">
    <location>
        <begin position="1798"/>
        <end position="1808"/>
    </location>
</feature>
<feature type="region of interest" description="Disordered" evidence="5">
    <location>
        <begin position="1853"/>
        <end position="1942"/>
    </location>
</feature>
<dbReference type="GO" id="GO:0006606">
    <property type="term" value="P:protein import into nucleus"/>
    <property type="evidence" value="ECO:0007669"/>
    <property type="project" value="TreeGrafter"/>
</dbReference>
<keyword evidence="2" id="KW-0813">Transport</keyword>
<feature type="compositionally biased region" description="Low complexity" evidence="5">
    <location>
        <begin position="1563"/>
        <end position="1583"/>
    </location>
</feature>
<dbReference type="PANTHER" id="PTHR23193">
    <property type="entry name" value="NUCLEAR PORE COMPLEX PROTEIN NUP"/>
    <property type="match status" value="1"/>
</dbReference>
<dbReference type="Proteomes" id="UP000242188">
    <property type="component" value="Unassembled WGS sequence"/>
</dbReference>
<feature type="compositionally biased region" description="Polar residues" evidence="5">
    <location>
        <begin position="1599"/>
        <end position="1627"/>
    </location>
</feature>
<dbReference type="Gene3D" id="2.130.10.10">
    <property type="entry name" value="YVTN repeat-like/Quinoprotein amine dehydrogenase"/>
    <property type="match status" value="1"/>
</dbReference>
<comment type="caution">
    <text evidence="7">The sequence shown here is derived from an EMBL/GenBank/DDBJ whole genome shotgun (WGS) entry which is preliminary data.</text>
</comment>
<keyword evidence="4" id="KW-0175">Coiled coil</keyword>
<dbReference type="PANTHER" id="PTHR23193:SF46">
    <property type="entry name" value="NUCLEAR PORE COMPLEX PROTEIN NUP214"/>
    <property type="match status" value="1"/>
</dbReference>
<dbReference type="SMART" id="SM00320">
    <property type="entry name" value="WD40"/>
    <property type="match status" value="2"/>
</dbReference>
<feature type="region of interest" description="Disordered" evidence="5">
    <location>
        <begin position="590"/>
        <end position="626"/>
    </location>
</feature>
<feature type="compositionally biased region" description="Gly residues" evidence="5">
    <location>
        <begin position="2084"/>
        <end position="2095"/>
    </location>
</feature>
<evidence type="ECO:0000313" key="7">
    <source>
        <dbReference type="EMBL" id="OWF50923.1"/>
    </source>
</evidence>
<feature type="compositionally biased region" description="Low complexity" evidence="5">
    <location>
        <begin position="643"/>
        <end position="664"/>
    </location>
</feature>
<feature type="compositionally biased region" description="Polar residues" evidence="5">
    <location>
        <begin position="600"/>
        <end position="609"/>
    </location>
</feature>
<evidence type="ECO:0000256" key="2">
    <source>
        <dbReference type="ARBA" id="ARBA00022448"/>
    </source>
</evidence>
<comment type="subcellular location">
    <subcellularLocation>
        <location evidence="1">Nucleus</location>
    </subcellularLocation>
</comment>
<feature type="region of interest" description="Disordered" evidence="5">
    <location>
        <begin position="1791"/>
        <end position="1812"/>
    </location>
</feature>
<dbReference type="InterPro" id="IPR015943">
    <property type="entry name" value="WD40/YVTN_repeat-like_dom_sf"/>
</dbReference>
<feature type="compositionally biased region" description="Polar residues" evidence="5">
    <location>
        <begin position="1894"/>
        <end position="1914"/>
    </location>
</feature>
<evidence type="ECO:0000256" key="4">
    <source>
        <dbReference type="SAM" id="Coils"/>
    </source>
</evidence>
<feature type="compositionally biased region" description="Polar residues" evidence="5">
    <location>
        <begin position="1355"/>
        <end position="1367"/>
    </location>
</feature>
<feature type="compositionally biased region" description="Low complexity" evidence="5">
    <location>
        <begin position="1918"/>
        <end position="1939"/>
    </location>
</feature>
<feature type="region of interest" description="Disordered" evidence="5">
    <location>
        <begin position="1563"/>
        <end position="1636"/>
    </location>
</feature>
<dbReference type="Pfam" id="PF16755">
    <property type="entry name" value="Beta-prop_NUP159_NUP214"/>
    <property type="match status" value="1"/>
</dbReference>
<evidence type="ECO:0000259" key="6">
    <source>
        <dbReference type="Pfam" id="PF16755"/>
    </source>
</evidence>
<dbReference type="InterPro" id="IPR026054">
    <property type="entry name" value="Nucleoporin"/>
</dbReference>
<feature type="region of interest" description="Disordered" evidence="5">
    <location>
        <begin position="1342"/>
        <end position="1367"/>
    </location>
</feature>
<dbReference type="InterPro" id="IPR001680">
    <property type="entry name" value="WD40_rpt"/>
</dbReference>
<name>A0A210QQB2_MIZYE</name>
<feature type="compositionally biased region" description="Low complexity" evidence="5">
    <location>
        <begin position="1858"/>
        <end position="1877"/>
    </location>
</feature>
<feature type="compositionally biased region" description="Gly residues" evidence="5">
    <location>
        <begin position="2046"/>
        <end position="2073"/>
    </location>
</feature>